<reference evidence="2" key="1">
    <citation type="submission" date="2022-11" db="UniProtKB">
        <authorList>
            <consortium name="WormBaseParasite"/>
        </authorList>
    </citation>
    <scope>IDENTIFICATION</scope>
</reference>
<proteinExistence type="predicted"/>
<dbReference type="WBParaSite" id="JU765_v2.g2301.t1">
    <property type="protein sequence ID" value="JU765_v2.g2301.t1"/>
    <property type="gene ID" value="JU765_v2.g2301"/>
</dbReference>
<accession>A0AC34R0K7</accession>
<dbReference type="Proteomes" id="UP000887576">
    <property type="component" value="Unplaced"/>
</dbReference>
<sequence length="159" mass="17791">MNKGDKIILKDVSNGFEMAPIPIVNNYDDTLPVSFHYTLTNTVTSKAESIALEGKQSVPEWKSCCSCEDECKPGICECEDASEVVFSPKHRLVYDPNSVRVYEHKYVNCTLKCSCRMKCGRQLLPNYTTKKTFLKYVPGKGFGVFAAQPISVGQPVCEY</sequence>
<protein>
    <submittedName>
        <fullName evidence="2">Pre-SET domain-containing protein</fullName>
    </submittedName>
</protein>
<name>A0AC34R0K7_9BILA</name>
<organism evidence="1 2">
    <name type="scientific">Panagrolaimus sp. JU765</name>
    <dbReference type="NCBI Taxonomy" id="591449"/>
    <lineage>
        <taxon>Eukaryota</taxon>
        <taxon>Metazoa</taxon>
        <taxon>Ecdysozoa</taxon>
        <taxon>Nematoda</taxon>
        <taxon>Chromadorea</taxon>
        <taxon>Rhabditida</taxon>
        <taxon>Tylenchina</taxon>
        <taxon>Panagrolaimomorpha</taxon>
        <taxon>Panagrolaimoidea</taxon>
        <taxon>Panagrolaimidae</taxon>
        <taxon>Panagrolaimus</taxon>
    </lineage>
</organism>
<evidence type="ECO:0000313" key="1">
    <source>
        <dbReference type="Proteomes" id="UP000887576"/>
    </source>
</evidence>
<evidence type="ECO:0000313" key="2">
    <source>
        <dbReference type="WBParaSite" id="JU765_v2.g2301.t1"/>
    </source>
</evidence>